<dbReference type="Proteomes" id="UP000005408">
    <property type="component" value="Unassembled WGS sequence"/>
</dbReference>
<evidence type="ECO:0000256" key="2">
    <source>
        <dbReference type="SAM" id="Phobius"/>
    </source>
</evidence>
<protein>
    <submittedName>
        <fullName evidence="3">Uncharacterized protein</fullName>
    </submittedName>
</protein>
<keyword evidence="2" id="KW-1133">Transmembrane helix</keyword>
<evidence type="ECO:0000256" key="1">
    <source>
        <dbReference type="SAM" id="MobiDB-lite"/>
    </source>
</evidence>
<evidence type="ECO:0000313" key="4">
    <source>
        <dbReference type="Proteomes" id="UP000005408"/>
    </source>
</evidence>
<keyword evidence="2" id="KW-0812">Transmembrane</keyword>
<feature type="region of interest" description="Disordered" evidence="1">
    <location>
        <begin position="524"/>
        <end position="578"/>
    </location>
</feature>
<feature type="region of interest" description="Disordered" evidence="1">
    <location>
        <begin position="465"/>
        <end position="510"/>
    </location>
</feature>
<sequence length="578" mass="64221">MHPLSFIQKERVLLSPTGQSPGIYWAALPAASRHKTLLCSPYPTNKTLLLPNGGSAEVPIRPPEGLEEGPISQDVALGWNLTEGVITDTEIPGSLPTSHKTHAAPIRERSAKGKDLYVVQETANESCQLLKEIQNNSTNGSSTIYLGVMSSDELIVIQSYPSNALLRYLCEDEKLSPIAANFTTAMSECSLLNITVFSDNFTDMDIKEPTWINYENIDRSAILWKEMNLETGLCLKYTGTKETYETDTSLHTTLRVLSYNYTIDILPCCNVDVIDDVINTSTVSIPTTPTEKTTTANEAITVLIIFIATIFGVLCFTFLLCKVCCTPKRRPSYKVEYADPSDVIISSSGAEYSTPYDTCQSKNRIVKVTGANKNAGGKRRKISKKSFSFRFGSSRLKGRKRENDSGFSDLMESEASRVSGREDQLEAKETQYMEIPLVNIHVPVSKSLSNPSYTYVEGKTTGQLDKNKKETSVRFTIPISEPRENQISTKKPSSECNNQENPYECLSDNDQNYSTCNISPLEKNKENPYALPDCDSSKANAKKSPEADKPHDSPYAEINHETSERPSPSVTKEERLYM</sequence>
<accession>A0A8W8MXU7</accession>
<evidence type="ECO:0000313" key="3">
    <source>
        <dbReference type="EnsemblMetazoa" id="G3820.1:cds"/>
    </source>
</evidence>
<reference evidence="3" key="1">
    <citation type="submission" date="2022-08" db="UniProtKB">
        <authorList>
            <consortium name="EnsemblMetazoa"/>
        </authorList>
    </citation>
    <scope>IDENTIFICATION</scope>
    <source>
        <strain evidence="3">05x7-T-G4-1.051#20</strain>
    </source>
</reference>
<dbReference type="EnsemblMetazoa" id="G3820.1">
    <property type="protein sequence ID" value="G3820.1:cds"/>
    <property type="gene ID" value="G3820"/>
</dbReference>
<keyword evidence="2" id="KW-0472">Membrane</keyword>
<keyword evidence="4" id="KW-1185">Reference proteome</keyword>
<dbReference type="AlphaFoldDB" id="A0A8W8MXU7"/>
<feature type="compositionally biased region" description="Polar residues" evidence="1">
    <location>
        <begin position="485"/>
        <end position="501"/>
    </location>
</feature>
<organism evidence="3 4">
    <name type="scientific">Magallana gigas</name>
    <name type="common">Pacific oyster</name>
    <name type="synonym">Crassostrea gigas</name>
    <dbReference type="NCBI Taxonomy" id="29159"/>
    <lineage>
        <taxon>Eukaryota</taxon>
        <taxon>Metazoa</taxon>
        <taxon>Spiralia</taxon>
        <taxon>Lophotrochozoa</taxon>
        <taxon>Mollusca</taxon>
        <taxon>Bivalvia</taxon>
        <taxon>Autobranchia</taxon>
        <taxon>Pteriomorphia</taxon>
        <taxon>Ostreida</taxon>
        <taxon>Ostreoidea</taxon>
        <taxon>Ostreidae</taxon>
        <taxon>Magallana</taxon>
    </lineage>
</organism>
<feature type="transmembrane region" description="Helical" evidence="2">
    <location>
        <begin position="299"/>
        <end position="321"/>
    </location>
</feature>
<proteinExistence type="predicted"/>
<feature type="compositionally biased region" description="Basic and acidic residues" evidence="1">
    <location>
        <begin position="543"/>
        <end position="564"/>
    </location>
</feature>
<name>A0A8W8MXU7_MAGGI</name>
<feature type="region of interest" description="Disordered" evidence="1">
    <location>
        <begin position="398"/>
        <end position="424"/>
    </location>
</feature>